<keyword evidence="2" id="KW-0812">Transmembrane</keyword>
<protein>
    <submittedName>
        <fullName evidence="4">Histidine kinase</fullName>
    </submittedName>
</protein>
<keyword evidence="3" id="KW-0732">Signal</keyword>
<dbReference type="SUPFAM" id="SSF50998">
    <property type="entry name" value="Quinoprotein alcohol dehydrogenase-like"/>
    <property type="match status" value="1"/>
</dbReference>
<dbReference type="RefSeq" id="WP_353718389.1">
    <property type="nucleotide sequence ID" value="NZ_CP159289.1"/>
</dbReference>
<keyword evidence="1" id="KW-0597">Phosphoprotein</keyword>
<dbReference type="GO" id="GO:0000155">
    <property type="term" value="F:phosphorelay sensor kinase activity"/>
    <property type="evidence" value="ECO:0007669"/>
    <property type="project" value="TreeGrafter"/>
</dbReference>
<evidence type="ECO:0000256" key="1">
    <source>
        <dbReference type="ARBA" id="ARBA00022553"/>
    </source>
</evidence>
<dbReference type="InterPro" id="IPR013783">
    <property type="entry name" value="Ig-like_fold"/>
</dbReference>
<evidence type="ECO:0000256" key="3">
    <source>
        <dbReference type="SAM" id="SignalP"/>
    </source>
</evidence>
<accession>A0AAU8FH67</accession>
<feature type="chain" id="PRO_5043571714" evidence="3">
    <location>
        <begin position="21"/>
        <end position="877"/>
    </location>
</feature>
<dbReference type="Gene3D" id="1.10.287.130">
    <property type="match status" value="1"/>
</dbReference>
<dbReference type="Gene3D" id="2.130.10.10">
    <property type="entry name" value="YVTN repeat-like/Quinoprotein amine dehydrogenase"/>
    <property type="match status" value="2"/>
</dbReference>
<feature type="signal peptide" evidence="3">
    <location>
        <begin position="1"/>
        <end position="20"/>
    </location>
</feature>
<feature type="transmembrane region" description="Helical" evidence="2">
    <location>
        <begin position="724"/>
        <end position="742"/>
    </location>
</feature>
<evidence type="ECO:0000313" key="4">
    <source>
        <dbReference type="EMBL" id="XCH23063.1"/>
    </source>
</evidence>
<organism evidence="4">
    <name type="scientific">Dyadobacter sp. 676</name>
    <dbReference type="NCBI Taxonomy" id="3088362"/>
    <lineage>
        <taxon>Bacteria</taxon>
        <taxon>Pseudomonadati</taxon>
        <taxon>Bacteroidota</taxon>
        <taxon>Cytophagia</taxon>
        <taxon>Cytophagales</taxon>
        <taxon>Spirosomataceae</taxon>
        <taxon>Dyadobacter</taxon>
    </lineage>
</organism>
<evidence type="ECO:0000256" key="2">
    <source>
        <dbReference type="SAM" id="Phobius"/>
    </source>
</evidence>
<sequence length="877" mass="99368">MKTLFYALMTAVLCVCPARAQPGRPIVLQFNTDNGLPQNSVKDIAFDEWGFCWLATEMGLVRYDGQRFETYGTSEIEGLESDRIEGLTADARGTLYARAYGEQVIRIAISGKYAAPAPVLLPKWYVHVGLQGVAVDEKKMLKKLADFYNHLTTGPFLYASSVSNSEIYLRNQDSLLFISPGQTRPVKIRTYSGLYPQYTLFAGQFLVCILPGNRIEVWKNGRLLPQYTSVTGPLASNAQFLAGDFLSFPAADGFFVYVGADLYKVSLHGGGLRSEIELQNIQVHGLSSIRYVPEQATYYLGSSTDGLFKVRRSPFGGPPVMVPPLNESLYAQAYSGDGGLIVRNMVVWPDKVPRRLPIKNEIASLLFTTADGQLYYEQDFTLRKMDIRSGRIRDLAAVERRLVHMSPAGGGNYFFAQNNGFAKLVNDKGAGFKEFPEKTNILYAKQLRPSYFLVCTENGLKWYDYERNRIDKSVLESMAIRTVYLEKDGKMWISTYGKGFYLLHNNRLHRMPFGPRQALKTVHSFIEDGHGFFWLPSNNGLFKVRKSDLSAYAERRLEKIYFFRFERSDGLPTNEFNGGCDPPYLWLKDSLLSLPSMKGLVWFYPNKLKPYFPSRGIFVDSLMLNNRPEDLHAQGITLDPDFKRLSIKISSPYFGNPENLGLEYRVADLDADWHPVDKTGQVAINSLPAGNYRLMVRRSGGVRSSGRNALEFGITVRPWFYNTWWFYLFCICVSVLVGYLLFKRRLTKLEREAVALENIISDRTRELKSAVDELARSEMALLESNRFKDHVITMVLHDMRSPLRFISLISGNLLKNHTQLTPPGPGRLPGRPSYGHAEPAGFYRTVFYVDRYAAARFQDQQGIVRGQCAIRGNCFAV</sequence>
<dbReference type="Gene3D" id="2.60.40.10">
    <property type="entry name" value="Immunoglobulins"/>
    <property type="match status" value="1"/>
</dbReference>
<reference evidence="4" key="1">
    <citation type="submission" date="2024-06" db="EMBL/GenBank/DDBJ databases">
        <title>Sequencing and assembly of the genome of Dyadobacter sp. strain 676, a symbiont of Cyamopsis tetragonoloba.</title>
        <authorList>
            <person name="Guro P."/>
            <person name="Sazanova A."/>
            <person name="Kuznetsova I."/>
            <person name="Belimov A."/>
            <person name="Safronova V."/>
        </authorList>
    </citation>
    <scope>NUCLEOTIDE SEQUENCE</scope>
    <source>
        <strain evidence="4">676</strain>
    </source>
</reference>
<dbReference type="PANTHER" id="PTHR43547">
    <property type="entry name" value="TWO-COMPONENT HISTIDINE KINASE"/>
    <property type="match status" value="1"/>
</dbReference>
<keyword evidence="2" id="KW-1133">Transmembrane helix</keyword>
<dbReference type="PANTHER" id="PTHR43547:SF2">
    <property type="entry name" value="HYBRID SIGNAL TRANSDUCTION HISTIDINE KINASE C"/>
    <property type="match status" value="1"/>
</dbReference>
<keyword evidence="4" id="KW-0418">Kinase</keyword>
<dbReference type="InterPro" id="IPR015943">
    <property type="entry name" value="WD40/YVTN_repeat-like_dom_sf"/>
</dbReference>
<dbReference type="AlphaFoldDB" id="A0AAU8FH67"/>
<dbReference type="EMBL" id="CP159289">
    <property type="protein sequence ID" value="XCH23063.1"/>
    <property type="molecule type" value="Genomic_DNA"/>
</dbReference>
<proteinExistence type="predicted"/>
<keyword evidence="2" id="KW-0472">Membrane</keyword>
<keyword evidence="4" id="KW-0808">Transferase</keyword>
<dbReference type="InterPro" id="IPR011047">
    <property type="entry name" value="Quinoprotein_ADH-like_sf"/>
</dbReference>
<name>A0AAU8FH67_9BACT</name>
<gene>
    <name evidence="4" type="ORF">ABV298_22410</name>
</gene>